<sequence length="196" mass="21416">MSERLGLTPSQTVGPYLAIGLDWGGAGQLAVPEGTPGAFWIRGHVLDGRGEPIRDAMVEIWQADPDGRFDHPADPRGAGPSRIPGFTGFARSATWKDDLRWQVYTVRPGPLPAGDVDDPDGPLEAPHIDVSVFARGMLDRVVTRIYFPDEPLNETDPVLSEVPAERRETLIARPGENGYTFDIRVQGPGETVFFEV</sequence>
<evidence type="ECO:0000256" key="1">
    <source>
        <dbReference type="ARBA" id="ARBA00007825"/>
    </source>
</evidence>
<proteinExistence type="inferred from homology"/>
<evidence type="ECO:0000256" key="2">
    <source>
        <dbReference type="ARBA" id="ARBA00022964"/>
    </source>
</evidence>
<feature type="domain" description="Intradiol ring-cleavage dioxygenases" evidence="4">
    <location>
        <begin position="41"/>
        <end position="69"/>
    </location>
</feature>
<dbReference type="InterPro" id="IPR000627">
    <property type="entry name" value="Intradiol_dOase_C"/>
</dbReference>
<comment type="similarity">
    <text evidence="1">Belongs to the intradiol ring-cleavage dioxygenase family.</text>
</comment>
<dbReference type="InterPro" id="IPR050770">
    <property type="entry name" value="Intradiol_RC_Dioxygenase"/>
</dbReference>
<gene>
    <name evidence="5" type="primary">pcaG</name>
    <name evidence="5" type="ORF">GCM10022262_40170</name>
</gene>
<dbReference type="Proteomes" id="UP001499841">
    <property type="component" value="Unassembled WGS sequence"/>
</dbReference>
<evidence type="ECO:0000313" key="6">
    <source>
        <dbReference type="Proteomes" id="UP001499841"/>
    </source>
</evidence>
<dbReference type="RefSeq" id="WP_345045224.1">
    <property type="nucleotide sequence ID" value="NZ_BAABBA010000036.1"/>
</dbReference>
<organism evidence="5 6">
    <name type="scientific">Georgenia daeguensis</name>
    <dbReference type="NCBI Taxonomy" id="908355"/>
    <lineage>
        <taxon>Bacteria</taxon>
        <taxon>Bacillati</taxon>
        <taxon>Actinomycetota</taxon>
        <taxon>Actinomycetes</taxon>
        <taxon>Micrococcales</taxon>
        <taxon>Bogoriellaceae</taxon>
        <taxon>Georgenia</taxon>
    </lineage>
</organism>
<dbReference type="Gene3D" id="2.60.130.10">
    <property type="entry name" value="Aromatic compound dioxygenase"/>
    <property type="match status" value="1"/>
</dbReference>
<reference evidence="6" key="1">
    <citation type="journal article" date="2019" name="Int. J. Syst. Evol. Microbiol.">
        <title>The Global Catalogue of Microorganisms (GCM) 10K type strain sequencing project: providing services to taxonomists for standard genome sequencing and annotation.</title>
        <authorList>
            <consortium name="The Broad Institute Genomics Platform"/>
            <consortium name="The Broad Institute Genome Sequencing Center for Infectious Disease"/>
            <person name="Wu L."/>
            <person name="Ma J."/>
        </authorList>
    </citation>
    <scope>NUCLEOTIDE SEQUENCE [LARGE SCALE GENOMIC DNA]</scope>
    <source>
        <strain evidence="6">JCM 17459</strain>
    </source>
</reference>
<keyword evidence="2" id="KW-0223">Dioxygenase</keyword>
<dbReference type="NCBIfam" id="TIGR02423">
    <property type="entry name" value="protocat_alph"/>
    <property type="match status" value="1"/>
</dbReference>
<dbReference type="SUPFAM" id="SSF49482">
    <property type="entry name" value="Aromatic compound dioxygenase"/>
    <property type="match status" value="1"/>
</dbReference>
<comment type="caution">
    <text evidence="5">The sequence shown here is derived from an EMBL/GenBank/DDBJ whole genome shotgun (WGS) entry which is preliminary data.</text>
</comment>
<accession>A0ABP6UQZ1</accession>
<dbReference type="InterPro" id="IPR012786">
    <property type="entry name" value="Protocat_dOase_a"/>
</dbReference>
<evidence type="ECO:0000259" key="4">
    <source>
        <dbReference type="PROSITE" id="PS00083"/>
    </source>
</evidence>
<protein>
    <submittedName>
        <fullName evidence="5">Protocatechuate 3,4-dioxygenase subunit alpha</fullName>
    </submittedName>
</protein>
<dbReference type="Pfam" id="PF00775">
    <property type="entry name" value="Dioxygenase_C"/>
    <property type="match status" value="1"/>
</dbReference>
<keyword evidence="3" id="KW-0560">Oxidoreductase</keyword>
<evidence type="ECO:0000256" key="3">
    <source>
        <dbReference type="ARBA" id="ARBA00023002"/>
    </source>
</evidence>
<dbReference type="EMBL" id="BAABBA010000036">
    <property type="protein sequence ID" value="GAA3512064.1"/>
    <property type="molecule type" value="Genomic_DNA"/>
</dbReference>
<dbReference type="PROSITE" id="PS00083">
    <property type="entry name" value="INTRADIOL_DIOXYGENAS"/>
    <property type="match status" value="1"/>
</dbReference>
<dbReference type="PANTHER" id="PTHR33711:SF9">
    <property type="entry name" value="PROTOCATECHUATE 3,4-DIOXYGENASE ALPHA CHAIN"/>
    <property type="match status" value="1"/>
</dbReference>
<name>A0ABP6UQZ1_9MICO</name>
<evidence type="ECO:0000313" key="5">
    <source>
        <dbReference type="EMBL" id="GAA3512064.1"/>
    </source>
</evidence>
<keyword evidence="6" id="KW-1185">Reference proteome</keyword>
<dbReference type="InterPro" id="IPR015889">
    <property type="entry name" value="Intradiol_dOase_core"/>
</dbReference>
<dbReference type="PANTHER" id="PTHR33711">
    <property type="entry name" value="DIOXYGENASE, PUTATIVE (AFU_ORTHOLOGUE AFUA_2G02910)-RELATED"/>
    <property type="match status" value="1"/>
</dbReference>